<feature type="compositionally biased region" description="Basic and acidic residues" evidence="1">
    <location>
        <begin position="239"/>
        <end position="265"/>
    </location>
</feature>
<evidence type="ECO:0000313" key="2">
    <source>
        <dbReference type="EMBL" id="KAF1982512.1"/>
    </source>
</evidence>
<feature type="region of interest" description="Disordered" evidence="1">
    <location>
        <begin position="223"/>
        <end position="265"/>
    </location>
</feature>
<name>A0A6G1GNV8_9PEZI</name>
<accession>A0A6G1GNV8</accession>
<dbReference type="EMBL" id="ML977183">
    <property type="protein sequence ID" value="KAF1982512.1"/>
    <property type="molecule type" value="Genomic_DNA"/>
</dbReference>
<dbReference type="Proteomes" id="UP000800041">
    <property type="component" value="Unassembled WGS sequence"/>
</dbReference>
<evidence type="ECO:0000313" key="3">
    <source>
        <dbReference type="Proteomes" id="UP000800041"/>
    </source>
</evidence>
<gene>
    <name evidence="2" type="ORF">K402DRAFT_437789</name>
</gene>
<proteinExistence type="predicted"/>
<reference evidence="2" key="1">
    <citation type="journal article" date="2020" name="Stud. Mycol.">
        <title>101 Dothideomycetes genomes: a test case for predicting lifestyles and emergence of pathogens.</title>
        <authorList>
            <person name="Haridas S."/>
            <person name="Albert R."/>
            <person name="Binder M."/>
            <person name="Bloem J."/>
            <person name="Labutti K."/>
            <person name="Salamov A."/>
            <person name="Andreopoulos B."/>
            <person name="Baker S."/>
            <person name="Barry K."/>
            <person name="Bills G."/>
            <person name="Bluhm B."/>
            <person name="Cannon C."/>
            <person name="Castanera R."/>
            <person name="Culley D."/>
            <person name="Daum C."/>
            <person name="Ezra D."/>
            <person name="Gonzalez J."/>
            <person name="Henrissat B."/>
            <person name="Kuo A."/>
            <person name="Liang C."/>
            <person name="Lipzen A."/>
            <person name="Lutzoni F."/>
            <person name="Magnuson J."/>
            <person name="Mondo S."/>
            <person name="Nolan M."/>
            <person name="Ohm R."/>
            <person name="Pangilinan J."/>
            <person name="Park H.-J."/>
            <person name="Ramirez L."/>
            <person name="Alfaro M."/>
            <person name="Sun H."/>
            <person name="Tritt A."/>
            <person name="Yoshinaga Y."/>
            <person name="Zwiers L.-H."/>
            <person name="Turgeon B."/>
            <person name="Goodwin S."/>
            <person name="Spatafora J."/>
            <person name="Crous P."/>
            <person name="Grigoriev I."/>
        </authorList>
    </citation>
    <scope>NUCLEOTIDE SEQUENCE</scope>
    <source>
        <strain evidence="2">CBS 113979</strain>
    </source>
</reference>
<protein>
    <submittedName>
        <fullName evidence="2">Uncharacterized protein</fullName>
    </submittedName>
</protein>
<dbReference type="AlphaFoldDB" id="A0A6G1GNV8"/>
<keyword evidence="3" id="KW-1185">Reference proteome</keyword>
<organism evidence="2 3">
    <name type="scientific">Aulographum hederae CBS 113979</name>
    <dbReference type="NCBI Taxonomy" id="1176131"/>
    <lineage>
        <taxon>Eukaryota</taxon>
        <taxon>Fungi</taxon>
        <taxon>Dikarya</taxon>
        <taxon>Ascomycota</taxon>
        <taxon>Pezizomycotina</taxon>
        <taxon>Dothideomycetes</taxon>
        <taxon>Pleosporomycetidae</taxon>
        <taxon>Aulographales</taxon>
        <taxon>Aulographaceae</taxon>
    </lineage>
</organism>
<evidence type="ECO:0000256" key="1">
    <source>
        <dbReference type="SAM" id="MobiDB-lite"/>
    </source>
</evidence>
<sequence>MDPFSITVGAVALTETALKLSRALINRYQAYDAAPKEMVEIADQVTFCSGLVDVFAKSVDGTGRKFPKNFTDHATNLVKKVRNYKARLRYAFGDQKKILKLQTRLRQVEHMFMFMTTCYNYHLQSADIHSQSTAAIPPGSLKGVLQQIPVQLSVNGPDRASYEATITLKPVQRPEPQHFAKMKESKMKESRSRGAASQVQALENMRRSLLFSSSLLQRTSSPQVNHNYYDSQPESSEFMGRERLSEAEWKSKEEAPSTRLVTEDEARVGVRDLLSQV</sequence>
<feature type="compositionally biased region" description="Polar residues" evidence="1">
    <location>
        <begin position="223"/>
        <end position="235"/>
    </location>
</feature>
<dbReference type="OrthoDB" id="661148at2759"/>